<keyword evidence="6 11" id="KW-0862">Zinc</keyword>
<evidence type="ECO:0000259" key="13">
    <source>
        <dbReference type="PROSITE" id="PS51188"/>
    </source>
</evidence>
<dbReference type="STRING" id="1802669.A2746_00415"/>
<keyword evidence="2" id="KW-0235">DNA replication</keyword>
<proteinExistence type="inferred from homology"/>
<evidence type="ECO:0000256" key="7">
    <source>
        <dbReference type="ARBA" id="ARBA00023016"/>
    </source>
</evidence>
<dbReference type="PRINTS" id="PR00625">
    <property type="entry name" value="JDOMAIN"/>
</dbReference>
<dbReference type="GO" id="GO:0042026">
    <property type="term" value="P:protein refolding"/>
    <property type="evidence" value="ECO:0007669"/>
    <property type="project" value="TreeGrafter"/>
</dbReference>
<dbReference type="PROSITE" id="PS51188">
    <property type="entry name" value="ZF_CR"/>
    <property type="match status" value="1"/>
</dbReference>
<accession>A0A1F8F0U3</accession>
<keyword evidence="8" id="KW-0143">Chaperone</keyword>
<dbReference type="PANTHER" id="PTHR43096">
    <property type="entry name" value="DNAJ HOMOLOG 1, MITOCHONDRIAL-RELATED"/>
    <property type="match status" value="1"/>
</dbReference>
<dbReference type="Pfam" id="PF00684">
    <property type="entry name" value="DnaJ_CXXCXGXG"/>
    <property type="match status" value="1"/>
</dbReference>
<dbReference type="AlphaFoldDB" id="A0A1F8F0U3"/>
<evidence type="ECO:0000256" key="10">
    <source>
        <dbReference type="ARBA" id="ARBA00067609"/>
    </source>
</evidence>
<sequence length="265" mass="29058">MSNRDYYTILGVPRTASQDEIKKAYRKLAHEHHPDKRGGDEGKFKELNEAYQALSDPQKRTNYDNFGFAYNEGGFQGDYDFGRGGGGFWDLFGRSRSGGAEDIFDIFSEMFGNGETWRQPRHEDESRGENIILEVAVGKNDLGKTKFVELETRVACGACGGNGVAKGYKISECRACDGTGQLRQTSQNGFGYFSRITVCPECRGKGKMPEKICFECRGSGAVKAKKKIEIRLPSSLESGYSVVVPKGGNAGKGGTGDLVVIIKIK</sequence>
<dbReference type="Pfam" id="PF00226">
    <property type="entry name" value="DnaJ"/>
    <property type="match status" value="1"/>
</dbReference>
<keyword evidence="5 11" id="KW-0863">Zinc-finger</keyword>
<dbReference type="GO" id="GO:0006260">
    <property type="term" value="P:DNA replication"/>
    <property type="evidence" value="ECO:0007669"/>
    <property type="project" value="UniProtKB-KW"/>
</dbReference>
<dbReference type="InterPro" id="IPR001623">
    <property type="entry name" value="DnaJ_domain"/>
</dbReference>
<protein>
    <recommendedName>
        <fullName evidence="10">Chaperone protein DnaJ</fullName>
    </recommendedName>
</protein>
<dbReference type="FunFam" id="2.10.230.10:FF:000002">
    <property type="entry name" value="Molecular chaperone DnaJ"/>
    <property type="match status" value="1"/>
</dbReference>
<dbReference type="Gene3D" id="1.10.287.110">
    <property type="entry name" value="DnaJ domain"/>
    <property type="match status" value="1"/>
</dbReference>
<dbReference type="InterPro" id="IPR001305">
    <property type="entry name" value="HSP_DnaJ_Cys-rich_dom"/>
</dbReference>
<dbReference type="GO" id="GO:0031072">
    <property type="term" value="F:heat shock protein binding"/>
    <property type="evidence" value="ECO:0007669"/>
    <property type="project" value="InterPro"/>
</dbReference>
<dbReference type="InterPro" id="IPR036410">
    <property type="entry name" value="HSP_DnaJ_Cys-rich_dom_sf"/>
</dbReference>
<dbReference type="Gene3D" id="2.10.230.10">
    <property type="entry name" value="Heat shock protein DnaJ, cysteine-rich domain"/>
    <property type="match status" value="1"/>
</dbReference>
<dbReference type="SUPFAM" id="SSF57938">
    <property type="entry name" value="DnaJ/Hsp40 cysteine-rich domain"/>
    <property type="match status" value="1"/>
</dbReference>
<gene>
    <name evidence="14" type="ORF">A2746_00415</name>
</gene>
<feature type="domain" description="CR-type" evidence="13">
    <location>
        <begin position="143"/>
        <end position="225"/>
    </location>
</feature>
<dbReference type="InterPro" id="IPR036869">
    <property type="entry name" value="J_dom_sf"/>
</dbReference>
<keyword evidence="4" id="KW-0677">Repeat</keyword>
<evidence type="ECO:0000313" key="15">
    <source>
        <dbReference type="Proteomes" id="UP000177419"/>
    </source>
</evidence>
<evidence type="ECO:0000256" key="5">
    <source>
        <dbReference type="ARBA" id="ARBA00022771"/>
    </source>
</evidence>
<comment type="caution">
    <text evidence="14">The sequence shown here is derived from an EMBL/GenBank/DDBJ whole genome shotgun (WGS) entry which is preliminary data.</text>
</comment>
<dbReference type="PROSITE" id="PS50076">
    <property type="entry name" value="DNAJ_2"/>
    <property type="match status" value="1"/>
</dbReference>
<dbReference type="SUPFAM" id="SSF46565">
    <property type="entry name" value="Chaperone J-domain"/>
    <property type="match status" value="1"/>
</dbReference>
<evidence type="ECO:0000256" key="1">
    <source>
        <dbReference type="ARBA" id="ARBA00022490"/>
    </source>
</evidence>
<dbReference type="CDD" id="cd10719">
    <property type="entry name" value="DnaJ_zf"/>
    <property type="match status" value="1"/>
</dbReference>
<dbReference type="Proteomes" id="UP000177419">
    <property type="component" value="Unassembled WGS sequence"/>
</dbReference>
<evidence type="ECO:0000256" key="3">
    <source>
        <dbReference type="ARBA" id="ARBA00022723"/>
    </source>
</evidence>
<organism evidence="14 15">
    <name type="scientific">Candidatus Yanofskybacteria bacterium RIFCSPHIGHO2_01_FULL_44_22</name>
    <dbReference type="NCBI Taxonomy" id="1802669"/>
    <lineage>
        <taxon>Bacteria</taxon>
        <taxon>Candidatus Yanofskyibacteriota</taxon>
    </lineage>
</organism>
<feature type="domain" description="J" evidence="12">
    <location>
        <begin position="5"/>
        <end position="67"/>
    </location>
</feature>
<keyword evidence="7" id="KW-0346">Stress response</keyword>
<dbReference type="SMART" id="SM00271">
    <property type="entry name" value="DnaJ"/>
    <property type="match status" value="1"/>
</dbReference>
<dbReference type="PROSITE" id="PS00636">
    <property type="entry name" value="DNAJ_1"/>
    <property type="match status" value="1"/>
</dbReference>
<comment type="similarity">
    <text evidence="9">Belongs to the DnaJ family.</text>
</comment>
<keyword evidence="3 11" id="KW-0479">Metal-binding</keyword>
<name>A0A1F8F0U3_9BACT</name>
<dbReference type="CDD" id="cd06257">
    <property type="entry name" value="DnaJ"/>
    <property type="match status" value="1"/>
</dbReference>
<evidence type="ECO:0000259" key="12">
    <source>
        <dbReference type="PROSITE" id="PS50076"/>
    </source>
</evidence>
<dbReference type="EMBL" id="MGJJ01000003">
    <property type="protein sequence ID" value="OGN05899.1"/>
    <property type="molecule type" value="Genomic_DNA"/>
</dbReference>
<evidence type="ECO:0000256" key="11">
    <source>
        <dbReference type="PROSITE-ProRule" id="PRU00546"/>
    </source>
</evidence>
<evidence type="ECO:0000256" key="9">
    <source>
        <dbReference type="ARBA" id="ARBA00061004"/>
    </source>
</evidence>
<feature type="zinc finger region" description="CR-type" evidence="11">
    <location>
        <begin position="143"/>
        <end position="225"/>
    </location>
</feature>
<dbReference type="GO" id="GO:0005737">
    <property type="term" value="C:cytoplasm"/>
    <property type="evidence" value="ECO:0007669"/>
    <property type="project" value="TreeGrafter"/>
</dbReference>
<evidence type="ECO:0000256" key="6">
    <source>
        <dbReference type="ARBA" id="ARBA00022833"/>
    </source>
</evidence>
<evidence type="ECO:0000313" key="14">
    <source>
        <dbReference type="EMBL" id="OGN05899.1"/>
    </source>
</evidence>
<dbReference type="InterPro" id="IPR018253">
    <property type="entry name" value="DnaJ_domain_CS"/>
</dbReference>
<reference evidence="14 15" key="1">
    <citation type="journal article" date="2016" name="Nat. Commun.">
        <title>Thousands of microbial genomes shed light on interconnected biogeochemical processes in an aquifer system.</title>
        <authorList>
            <person name="Anantharaman K."/>
            <person name="Brown C.T."/>
            <person name="Hug L.A."/>
            <person name="Sharon I."/>
            <person name="Castelle C.J."/>
            <person name="Probst A.J."/>
            <person name="Thomas B.C."/>
            <person name="Singh A."/>
            <person name="Wilkins M.J."/>
            <person name="Karaoz U."/>
            <person name="Brodie E.L."/>
            <person name="Williams K.H."/>
            <person name="Hubbard S.S."/>
            <person name="Banfield J.F."/>
        </authorList>
    </citation>
    <scope>NUCLEOTIDE SEQUENCE [LARGE SCALE GENOMIC DNA]</scope>
</reference>
<dbReference type="Gene3D" id="2.60.260.20">
    <property type="entry name" value="Urease metallochaperone UreE, N-terminal domain"/>
    <property type="match status" value="1"/>
</dbReference>
<dbReference type="PANTHER" id="PTHR43096:SF48">
    <property type="entry name" value="CHAPERONE PROTEIN DNAJ"/>
    <property type="match status" value="1"/>
</dbReference>
<evidence type="ECO:0000256" key="4">
    <source>
        <dbReference type="ARBA" id="ARBA00022737"/>
    </source>
</evidence>
<evidence type="ECO:0000256" key="2">
    <source>
        <dbReference type="ARBA" id="ARBA00022705"/>
    </source>
</evidence>
<keyword evidence="1" id="KW-0963">Cytoplasm</keyword>
<dbReference type="GO" id="GO:0008270">
    <property type="term" value="F:zinc ion binding"/>
    <property type="evidence" value="ECO:0007669"/>
    <property type="project" value="UniProtKB-KW"/>
</dbReference>
<dbReference type="GO" id="GO:0051082">
    <property type="term" value="F:unfolded protein binding"/>
    <property type="evidence" value="ECO:0007669"/>
    <property type="project" value="InterPro"/>
</dbReference>
<evidence type="ECO:0000256" key="8">
    <source>
        <dbReference type="ARBA" id="ARBA00023186"/>
    </source>
</evidence>